<dbReference type="InterPro" id="IPR036390">
    <property type="entry name" value="WH_DNA-bd_sf"/>
</dbReference>
<dbReference type="EMBL" id="MLJW01000793">
    <property type="protein sequence ID" value="OIQ82541.1"/>
    <property type="molecule type" value="Genomic_DNA"/>
</dbReference>
<sequence>MKTVTLSVESINSVMDSALQAFSGKAQGAYISFASLDLLWKVLAPNRMAIVKTLTGSEPLALREIARRVGRDIKAVHTDVQMLLKTGILEKTELGKIAFGYDAIHVDFMLEAA</sequence>
<accession>A0A1J5R308</accession>
<proteinExistence type="predicted"/>
<evidence type="ECO:0008006" key="2">
    <source>
        <dbReference type="Google" id="ProtNLM"/>
    </source>
</evidence>
<dbReference type="AlphaFoldDB" id="A0A1J5R308"/>
<name>A0A1J5R308_9ZZZZ</name>
<evidence type="ECO:0000313" key="1">
    <source>
        <dbReference type="EMBL" id="OIQ82541.1"/>
    </source>
</evidence>
<reference evidence="1" key="1">
    <citation type="submission" date="2016-10" db="EMBL/GenBank/DDBJ databases">
        <title>Sequence of Gallionella enrichment culture.</title>
        <authorList>
            <person name="Poehlein A."/>
            <person name="Muehling M."/>
            <person name="Daniel R."/>
        </authorList>
    </citation>
    <scope>NUCLEOTIDE SEQUENCE</scope>
</reference>
<gene>
    <name evidence="1" type="ORF">GALL_356750</name>
</gene>
<protein>
    <recommendedName>
        <fullName evidence="2">Transcriptional regulator</fullName>
    </recommendedName>
</protein>
<comment type="caution">
    <text evidence="1">The sequence shown here is derived from an EMBL/GenBank/DDBJ whole genome shotgun (WGS) entry which is preliminary data.</text>
</comment>
<organism evidence="1">
    <name type="scientific">mine drainage metagenome</name>
    <dbReference type="NCBI Taxonomy" id="410659"/>
    <lineage>
        <taxon>unclassified sequences</taxon>
        <taxon>metagenomes</taxon>
        <taxon>ecological metagenomes</taxon>
    </lineage>
</organism>
<dbReference type="SUPFAM" id="SSF46785">
    <property type="entry name" value="Winged helix' DNA-binding domain"/>
    <property type="match status" value="1"/>
</dbReference>
<dbReference type="Pfam" id="PF25212">
    <property type="entry name" value="HVO_A0114"/>
    <property type="match status" value="1"/>
</dbReference>